<evidence type="ECO:0000313" key="1">
    <source>
        <dbReference type="EMBL" id="KAI4465068.1"/>
    </source>
</evidence>
<keyword evidence="2" id="KW-1185">Reference proteome</keyword>
<comment type="caution">
    <text evidence="1">The sequence shown here is derived from an EMBL/GenBank/DDBJ whole genome shotgun (WGS) entry which is preliminary data.</text>
</comment>
<name>A0ACB9TDW4_HOLOL</name>
<gene>
    <name evidence="1" type="ORF">MML48_3g00010554</name>
</gene>
<sequence length="441" mass="49544">MPKKAAVFEEHHIRQIITDAPYEVFLPIKAILIIGIAEACRTVELCNMKVADVDLREDIIVINIPHTKNKSCRKFVIVEPMWIDVVTRYWMIRPSPDIPRLFIGFRSEKPTRQNMGHNTISTSAIKIATYLKLPDANNYTGHSFRRTSATILADNGGDILSLKRYGGWKSSSVAEGYVEESITDKKRITSMVQGTTVNYEPDLPPSTSIFEVTPSTSTSVSKSNTELNIPVENFTSNTVDKSVPDKSVPDKSVPDKSVPDKSVPDKSVPDKSVPYKSVPDKAEPDKSVPDKKADKYPIAEGDINAGKKRIRYVSDPIGDQDCATKKYSDTKLACLQNNFLKQVEALDTKLENLKTYFQNEFNDLKAIVYNVPIETSFEIKVIEEKINDRLDKEFMSMRDSIQNWSGLKAVVSAPNVIVQNVNPMQEHQGDAVFRKNMSKHI</sequence>
<protein>
    <submittedName>
        <fullName evidence="1">Phage integrase-related</fullName>
    </submittedName>
</protein>
<proteinExistence type="predicted"/>
<evidence type="ECO:0000313" key="2">
    <source>
        <dbReference type="Proteomes" id="UP001056778"/>
    </source>
</evidence>
<dbReference type="Proteomes" id="UP001056778">
    <property type="component" value="Chromosome 3"/>
</dbReference>
<reference evidence="1" key="1">
    <citation type="submission" date="2022-04" db="EMBL/GenBank/DDBJ databases">
        <title>Chromosome-scale genome assembly of Holotrichia oblita Faldermann.</title>
        <authorList>
            <person name="Rongchong L."/>
        </authorList>
    </citation>
    <scope>NUCLEOTIDE SEQUENCE</scope>
    <source>
        <strain evidence="1">81SQS9</strain>
    </source>
</reference>
<organism evidence="1 2">
    <name type="scientific">Holotrichia oblita</name>
    <name type="common">Chafer beetle</name>
    <dbReference type="NCBI Taxonomy" id="644536"/>
    <lineage>
        <taxon>Eukaryota</taxon>
        <taxon>Metazoa</taxon>
        <taxon>Ecdysozoa</taxon>
        <taxon>Arthropoda</taxon>
        <taxon>Hexapoda</taxon>
        <taxon>Insecta</taxon>
        <taxon>Pterygota</taxon>
        <taxon>Neoptera</taxon>
        <taxon>Endopterygota</taxon>
        <taxon>Coleoptera</taxon>
        <taxon>Polyphaga</taxon>
        <taxon>Scarabaeiformia</taxon>
        <taxon>Scarabaeidae</taxon>
        <taxon>Melolonthinae</taxon>
        <taxon>Holotrichia</taxon>
    </lineage>
</organism>
<accession>A0ACB9TDW4</accession>
<dbReference type="EMBL" id="CM043017">
    <property type="protein sequence ID" value="KAI4465068.1"/>
    <property type="molecule type" value="Genomic_DNA"/>
</dbReference>